<evidence type="ECO:0000313" key="2">
    <source>
        <dbReference type="EMBL" id="SMP23463.1"/>
    </source>
</evidence>
<comment type="caution">
    <text evidence="2">The sequence shown here is derived from an EMBL/GenBank/DDBJ whole genome shotgun (WGS) entry which is preliminary data.</text>
</comment>
<gene>
    <name evidence="2" type="ORF">SAMN06265361_104219</name>
</gene>
<dbReference type="EMBL" id="FXTU01000004">
    <property type="protein sequence ID" value="SMP23463.1"/>
    <property type="molecule type" value="Genomic_DNA"/>
</dbReference>
<evidence type="ECO:0000313" key="3">
    <source>
        <dbReference type="Proteomes" id="UP001157946"/>
    </source>
</evidence>
<keyword evidence="3" id="KW-1185">Reference proteome</keyword>
<dbReference type="RefSeq" id="WP_106342268.1">
    <property type="nucleotide sequence ID" value="NZ_FXTU01000004.1"/>
</dbReference>
<keyword evidence="1" id="KW-1133">Transmembrane helix</keyword>
<organism evidence="2 3">
    <name type="scientific">Laceyella tengchongensis</name>
    <dbReference type="NCBI Taxonomy" id="574699"/>
    <lineage>
        <taxon>Bacteria</taxon>
        <taxon>Bacillati</taxon>
        <taxon>Bacillota</taxon>
        <taxon>Bacilli</taxon>
        <taxon>Bacillales</taxon>
        <taxon>Thermoactinomycetaceae</taxon>
        <taxon>Laceyella</taxon>
    </lineage>
</organism>
<reference evidence="2" key="1">
    <citation type="submission" date="2017-05" db="EMBL/GenBank/DDBJ databases">
        <authorList>
            <person name="Varghese N."/>
            <person name="Submissions S."/>
        </authorList>
    </citation>
    <scope>NUCLEOTIDE SEQUENCE</scope>
    <source>
        <strain evidence="2">DSM 45262</strain>
    </source>
</reference>
<feature type="transmembrane region" description="Helical" evidence="1">
    <location>
        <begin position="40"/>
        <end position="60"/>
    </location>
</feature>
<sequence>MQKRLRKKWIYISVGLVLLLLGLVGLSWKLNFSPEVDAAIISSLFSTLLFCGTIVVNTVLTSEALKLGPKTQLLMQERLELYKELSTIMHDLNQALLAYFFLKKQEYRSQIIESHFRLRTFRRKSMWILPEDILATLSKIQSLFSVSQTGGILFNPKCLETREVAIQFSNLYQSLVNQMRDELDIQTISDVINHKVYKLNQPVEGIDSATVAVGGKGMVRK</sequence>
<dbReference type="Proteomes" id="UP001157946">
    <property type="component" value="Unassembled WGS sequence"/>
</dbReference>
<accession>A0AA45WQ52</accession>
<keyword evidence="1" id="KW-0812">Transmembrane</keyword>
<feature type="transmembrane region" description="Helical" evidence="1">
    <location>
        <begin position="9"/>
        <end position="28"/>
    </location>
</feature>
<evidence type="ECO:0000256" key="1">
    <source>
        <dbReference type="SAM" id="Phobius"/>
    </source>
</evidence>
<protein>
    <submittedName>
        <fullName evidence="2">Uncharacterized protein</fullName>
    </submittedName>
</protein>
<keyword evidence="1" id="KW-0472">Membrane</keyword>
<dbReference type="AlphaFoldDB" id="A0AA45WQ52"/>
<name>A0AA45WQ52_9BACL</name>
<proteinExistence type="predicted"/>